<proteinExistence type="predicted"/>
<protein>
    <submittedName>
        <fullName evidence="1">Uncharacterized protein</fullName>
    </submittedName>
</protein>
<evidence type="ECO:0000313" key="1">
    <source>
        <dbReference type="EMBL" id="BEQ16464.1"/>
    </source>
</evidence>
<reference evidence="2" key="1">
    <citation type="journal article" date="2023" name="Arch. Microbiol.">
        <title>Desulfoferula mesophilus gen. nov. sp. nov., a mesophilic sulfate-reducing bacterium isolated from a brackish lake sediment.</title>
        <authorList>
            <person name="Watanabe T."/>
            <person name="Yabe T."/>
            <person name="Tsuji J.M."/>
            <person name="Fukui M."/>
        </authorList>
    </citation>
    <scope>NUCLEOTIDE SEQUENCE [LARGE SCALE GENOMIC DNA]</scope>
    <source>
        <strain evidence="2">12FAK</strain>
    </source>
</reference>
<evidence type="ECO:0000313" key="2">
    <source>
        <dbReference type="Proteomes" id="UP001366166"/>
    </source>
</evidence>
<organism evidence="1 2">
    <name type="scientific">Desulfoferula mesophila</name>
    <dbReference type="NCBI Taxonomy" id="3058419"/>
    <lineage>
        <taxon>Bacteria</taxon>
        <taxon>Pseudomonadati</taxon>
        <taxon>Thermodesulfobacteriota</taxon>
        <taxon>Desulfarculia</taxon>
        <taxon>Desulfarculales</taxon>
        <taxon>Desulfarculaceae</taxon>
        <taxon>Desulfoferula</taxon>
    </lineage>
</organism>
<dbReference type="AlphaFoldDB" id="A0AAU9ETK1"/>
<keyword evidence="2" id="KW-1185">Reference proteome</keyword>
<name>A0AAU9ETK1_9BACT</name>
<dbReference type="Proteomes" id="UP001366166">
    <property type="component" value="Chromosome"/>
</dbReference>
<dbReference type="EMBL" id="AP028679">
    <property type="protein sequence ID" value="BEQ16464.1"/>
    <property type="molecule type" value="Genomic_DNA"/>
</dbReference>
<sequence length="204" mass="22660">MLMLMGTIFACGGGPRAVQYYRDESTMMLDTYPKAAMTYDTGLDQYTYNSPAGGVNSSGGAGNIKVRLRVDTDRTFTFELKLANETVGTITIDWANTYYVNTQGYKYHVAHQGVPLWSPVSMLQPTQVGPGQTIDDDLQPARELKRDGQWLLAPLTDPQIAQGDFPNRLTVIMPITSGGVQTVHRFEMPVDDVDPLDTWGPWLY</sequence>
<gene>
    <name evidence="1" type="ORF">FAK_35300</name>
</gene>
<accession>A0AAU9ETK1</accession>
<dbReference type="KEGG" id="dmp:FAK_35300"/>